<proteinExistence type="predicted"/>
<evidence type="ECO:0000313" key="1">
    <source>
        <dbReference type="EMBL" id="QHJ13566.1"/>
    </source>
</evidence>
<dbReference type="RefSeq" id="WP_160181667.1">
    <property type="nucleotide sequence ID" value="NZ_CP047656.1"/>
</dbReference>
<dbReference type="OrthoDB" id="6322408at2"/>
<dbReference type="KEGG" id="pmes:FX988_03832"/>
<dbReference type="AlphaFoldDB" id="A0A857JQ14"/>
<reference evidence="1 2" key="1">
    <citation type="submission" date="2019-12" db="EMBL/GenBank/DDBJ databases">
        <title>Genome sequencing and assembly of endphytes of Porphyra tenera.</title>
        <authorList>
            <person name="Park J.M."/>
            <person name="Shin R."/>
            <person name="Jo S.H."/>
        </authorList>
    </citation>
    <scope>NUCLEOTIDE SEQUENCE [LARGE SCALE GENOMIC DNA]</scope>
    <source>
        <strain evidence="1 2">GPM4</strain>
    </source>
</reference>
<name>A0A857JQ14_9ALTE</name>
<accession>A0A857JQ14</accession>
<dbReference type="Proteomes" id="UP000464524">
    <property type="component" value="Chromosome"/>
</dbReference>
<protein>
    <submittedName>
        <fullName evidence="1">Uncharacterized protein</fullName>
    </submittedName>
</protein>
<organism evidence="1 2">
    <name type="scientific">Paraglaciecola mesophila</name>
    <dbReference type="NCBI Taxonomy" id="197222"/>
    <lineage>
        <taxon>Bacteria</taxon>
        <taxon>Pseudomonadati</taxon>
        <taxon>Pseudomonadota</taxon>
        <taxon>Gammaproteobacteria</taxon>
        <taxon>Alteromonadales</taxon>
        <taxon>Alteromonadaceae</taxon>
        <taxon>Paraglaciecola</taxon>
    </lineage>
</organism>
<keyword evidence="2" id="KW-1185">Reference proteome</keyword>
<gene>
    <name evidence="1" type="ORF">FX988_03832</name>
</gene>
<evidence type="ECO:0000313" key="2">
    <source>
        <dbReference type="Proteomes" id="UP000464524"/>
    </source>
</evidence>
<sequence>MNKINLEHPFTPPELTKLNQEITALLHNEVLDEKSFHALSVKRDLCIKDYLSTLDLAQQTQFCEAEIKANEVLVECAQQLFNQSLKELSGLIRGRKAVKKYY</sequence>
<dbReference type="EMBL" id="CP047656">
    <property type="protein sequence ID" value="QHJ13566.1"/>
    <property type="molecule type" value="Genomic_DNA"/>
</dbReference>